<dbReference type="InterPro" id="IPR001915">
    <property type="entry name" value="Peptidase_M48"/>
</dbReference>
<dbReference type="Pfam" id="PF23368">
    <property type="entry name" value="DUF7092"/>
    <property type="match status" value="1"/>
</dbReference>
<keyword evidence="2" id="KW-0479">Metal-binding</keyword>
<gene>
    <name evidence="11" type="ORF">QUF54_09500</name>
</gene>
<keyword evidence="5 6" id="KW-0482">Metalloprotease</keyword>
<keyword evidence="8" id="KW-1133">Transmembrane helix</keyword>
<evidence type="ECO:0000313" key="12">
    <source>
        <dbReference type="Proteomes" id="UP001171945"/>
    </source>
</evidence>
<evidence type="ECO:0000256" key="3">
    <source>
        <dbReference type="ARBA" id="ARBA00022801"/>
    </source>
</evidence>
<comment type="cofactor">
    <cofactor evidence="6">
        <name>Zn(2+)</name>
        <dbReference type="ChEBI" id="CHEBI:29105"/>
    </cofactor>
    <text evidence="6">Binds 1 zinc ion per subunit.</text>
</comment>
<keyword evidence="4 6" id="KW-0862">Zinc</keyword>
<comment type="caution">
    <text evidence="11">The sequence shown here is derived from an EMBL/GenBank/DDBJ whole genome shotgun (WGS) entry which is preliminary data.</text>
</comment>
<evidence type="ECO:0000256" key="1">
    <source>
        <dbReference type="ARBA" id="ARBA00022670"/>
    </source>
</evidence>
<proteinExistence type="inferred from homology"/>
<dbReference type="Proteomes" id="UP001171945">
    <property type="component" value="Unassembled WGS sequence"/>
</dbReference>
<feature type="region of interest" description="Disordered" evidence="7">
    <location>
        <begin position="302"/>
        <end position="339"/>
    </location>
</feature>
<dbReference type="InterPro" id="IPR055518">
    <property type="entry name" value="DUF7092"/>
</dbReference>
<dbReference type="PANTHER" id="PTHR22726">
    <property type="entry name" value="METALLOENDOPEPTIDASE OMA1"/>
    <property type="match status" value="1"/>
</dbReference>
<evidence type="ECO:0000256" key="2">
    <source>
        <dbReference type="ARBA" id="ARBA00022723"/>
    </source>
</evidence>
<dbReference type="InterPro" id="IPR051156">
    <property type="entry name" value="Mito/Outer_Membr_Metalloprot"/>
</dbReference>
<dbReference type="Pfam" id="PF01435">
    <property type="entry name" value="Peptidase_M48"/>
    <property type="match status" value="1"/>
</dbReference>
<evidence type="ECO:0000256" key="5">
    <source>
        <dbReference type="ARBA" id="ARBA00023049"/>
    </source>
</evidence>
<keyword evidence="8" id="KW-0472">Membrane</keyword>
<feature type="transmembrane region" description="Helical" evidence="8">
    <location>
        <begin position="83"/>
        <end position="105"/>
    </location>
</feature>
<name>A0ABT7VVJ4_9GAMM</name>
<accession>A0ABT7VVJ4</accession>
<comment type="similarity">
    <text evidence="6">Belongs to the peptidase M48 family.</text>
</comment>
<sequence>RYDAQLHTDGTHYTLKIEDNDDLQGVIASITVSDRVGNIPRKMTLADQSIFETQNNDEVDRLLQESNHRDGSLHFLHILETRWQWIATAFILTVVISFVSIRWGLPWASEKLAYAMPITVSEKVSEGTLEIMDEHVLNPSKLPETRQKAIREHFKKMLLSVQSEKFHYKLYFRQLKNTPNAFALPSGQIIITDKLIEMAENQQEIDSVLLHEIGHVVHRHGLQQIIHGSIVTIAITMIASDATAIEEMVVALPVFLLESHYSRRHESEADEYAFKQMVQLGIDPIYFANMFGKMEELEEGDNLGKSSGEFLSTHPSSPRRMQRAKEYSAKYFHSNPAQN</sequence>
<protein>
    <submittedName>
        <fullName evidence="11">M48 family metallopeptidase</fullName>
    </submittedName>
</protein>
<reference evidence="11" key="1">
    <citation type="submission" date="2023-06" db="EMBL/GenBank/DDBJ databases">
        <title>Uncultivated large filamentous bacteria from sulfidic sediments reveal new species and different genomic features in energy metabolism and defense.</title>
        <authorList>
            <person name="Fonseca A."/>
        </authorList>
    </citation>
    <scope>NUCLEOTIDE SEQUENCE</scope>
    <source>
        <strain evidence="11">HSG4</strain>
    </source>
</reference>
<keyword evidence="3 6" id="KW-0378">Hydrolase</keyword>
<dbReference type="EMBL" id="JAUCGM010000724">
    <property type="protein sequence ID" value="MDM8563576.1"/>
    <property type="molecule type" value="Genomic_DNA"/>
</dbReference>
<organism evidence="11 12">
    <name type="scientific">Candidatus Marithioploca araucensis</name>
    <dbReference type="NCBI Taxonomy" id="70273"/>
    <lineage>
        <taxon>Bacteria</taxon>
        <taxon>Pseudomonadati</taxon>
        <taxon>Pseudomonadota</taxon>
        <taxon>Gammaproteobacteria</taxon>
        <taxon>Thiotrichales</taxon>
        <taxon>Thiotrichaceae</taxon>
        <taxon>Candidatus Marithioploca</taxon>
    </lineage>
</organism>
<evidence type="ECO:0000313" key="11">
    <source>
        <dbReference type="EMBL" id="MDM8563576.1"/>
    </source>
</evidence>
<dbReference type="PANTHER" id="PTHR22726:SF1">
    <property type="entry name" value="METALLOENDOPEPTIDASE OMA1, MITOCHONDRIAL"/>
    <property type="match status" value="1"/>
</dbReference>
<evidence type="ECO:0000256" key="7">
    <source>
        <dbReference type="SAM" id="MobiDB-lite"/>
    </source>
</evidence>
<keyword evidence="8" id="KW-0812">Transmembrane</keyword>
<evidence type="ECO:0000256" key="6">
    <source>
        <dbReference type="RuleBase" id="RU003983"/>
    </source>
</evidence>
<evidence type="ECO:0000256" key="4">
    <source>
        <dbReference type="ARBA" id="ARBA00022833"/>
    </source>
</evidence>
<keyword evidence="1 6" id="KW-0645">Protease</keyword>
<evidence type="ECO:0000256" key="8">
    <source>
        <dbReference type="SAM" id="Phobius"/>
    </source>
</evidence>
<evidence type="ECO:0000259" key="10">
    <source>
        <dbReference type="Pfam" id="PF23368"/>
    </source>
</evidence>
<dbReference type="CDD" id="cd07332">
    <property type="entry name" value="M48C_Oma1_like"/>
    <property type="match status" value="1"/>
</dbReference>
<evidence type="ECO:0000259" key="9">
    <source>
        <dbReference type="Pfam" id="PF01435"/>
    </source>
</evidence>
<dbReference type="Gene3D" id="3.30.2010.10">
    <property type="entry name" value="Metalloproteases ('zincins'), catalytic domain"/>
    <property type="match status" value="1"/>
</dbReference>
<feature type="domain" description="Peptidase M48" evidence="9">
    <location>
        <begin position="145"/>
        <end position="327"/>
    </location>
</feature>
<keyword evidence="12" id="KW-1185">Reference proteome</keyword>
<feature type="non-terminal residue" evidence="11">
    <location>
        <position position="1"/>
    </location>
</feature>
<feature type="domain" description="DUF7092" evidence="10">
    <location>
        <begin position="3"/>
        <end position="65"/>
    </location>
</feature>